<dbReference type="PANTHER" id="PTHR44688">
    <property type="entry name" value="DNA-BINDING TRANSCRIPTIONAL ACTIVATOR DEVR_DOSR"/>
    <property type="match status" value="1"/>
</dbReference>
<dbReference type="Gene3D" id="1.10.10.10">
    <property type="entry name" value="Winged helix-like DNA-binding domain superfamily/Winged helix DNA-binding domain"/>
    <property type="match status" value="1"/>
</dbReference>
<proteinExistence type="predicted"/>
<reference evidence="6" key="1">
    <citation type="journal article" date="2019" name="Int. J. Syst. Evol. Microbiol.">
        <title>The Global Catalogue of Microorganisms (GCM) 10K type strain sequencing project: providing services to taxonomists for standard genome sequencing and annotation.</title>
        <authorList>
            <consortium name="The Broad Institute Genomics Platform"/>
            <consortium name="The Broad Institute Genome Sequencing Center for Infectious Disease"/>
            <person name="Wu L."/>
            <person name="Ma J."/>
        </authorList>
    </citation>
    <scope>NUCLEOTIDE SEQUENCE [LARGE SCALE GENOMIC DNA]</scope>
    <source>
        <strain evidence="6">KCTC 42224</strain>
    </source>
</reference>
<keyword evidence="6" id="KW-1185">Reference proteome</keyword>
<dbReference type="Pfam" id="PF00196">
    <property type="entry name" value="GerE"/>
    <property type="match status" value="1"/>
</dbReference>
<dbReference type="SUPFAM" id="SSF46894">
    <property type="entry name" value="C-terminal effector domain of the bipartite response regulators"/>
    <property type="match status" value="1"/>
</dbReference>
<evidence type="ECO:0000313" key="6">
    <source>
        <dbReference type="Proteomes" id="UP001595683"/>
    </source>
</evidence>
<name>A0ABV7V7Q3_9SPHN</name>
<protein>
    <submittedName>
        <fullName evidence="5">Helix-turn-helix transcriptional regulator</fullName>
    </submittedName>
</protein>
<comment type="caution">
    <text evidence="5">The sequence shown here is derived from an EMBL/GenBank/DDBJ whole genome shotgun (WGS) entry which is preliminary data.</text>
</comment>
<evidence type="ECO:0000256" key="1">
    <source>
        <dbReference type="ARBA" id="ARBA00023015"/>
    </source>
</evidence>
<dbReference type="InterPro" id="IPR000792">
    <property type="entry name" value="Tscrpt_reg_LuxR_C"/>
</dbReference>
<dbReference type="Proteomes" id="UP001595683">
    <property type="component" value="Unassembled WGS sequence"/>
</dbReference>
<keyword evidence="2" id="KW-0238">DNA-binding</keyword>
<accession>A0ABV7V7Q3</accession>
<gene>
    <name evidence="5" type="ORF">ACFOOT_17110</name>
</gene>
<dbReference type="PANTHER" id="PTHR44688:SF16">
    <property type="entry name" value="DNA-BINDING TRANSCRIPTIONAL ACTIVATOR DEVR_DOSR"/>
    <property type="match status" value="1"/>
</dbReference>
<evidence type="ECO:0000256" key="3">
    <source>
        <dbReference type="ARBA" id="ARBA00023163"/>
    </source>
</evidence>
<organism evidence="5 6">
    <name type="scientific">Novosphingobium pokkalii</name>
    <dbReference type="NCBI Taxonomy" id="1770194"/>
    <lineage>
        <taxon>Bacteria</taxon>
        <taxon>Pseudomonadati</taxon>
        <taxon>Pseudomonadota</taxon>
        <taxon>Alphaproteobacteria</taxon>
        <taxon>Sphingomonadales</taxon>
        <taxon>Sphingomonadaceae</taxon>
        <taxon>Novosphingobium</taxon>
    </lineage>
</organism>
<sequence>MFDAALIGDIYEAAAVPDRWLAVLQTLAERLGAQGSNLIRIGPQGMAITSTDGVRTMTDEFLRSGLNTQNTRVGRLLERGAHPGFLTDSDLHSPHELATLPIYAEFLTLHRADAGAATVIQGAGEDGLILAVEGFAGHAASRAAARQLDLLRPHLARALALSAQLRMQRLAAAVDALELVSVAAAVIDPVGRIEAMNDLFTQAMDRLLAQRAGTLRALHPASDSQLRAAITCLQSESAAGCSLPLRDLEGTARHALHLVPLLGRGRDAFASAGAVIILAGAGNPSVPGADLIRALFDLTPAEARVARAVAQGLSPAEIAARHAASQATVRTQLKHVFAKTGVTRQTELAVLLASLGNPGA</sequence>
<dbReference type="EMBL" id="JBHRYE010000038">
    <property type="protein sequence ID" value="MFC3673142.1"/>
    <property type="molecule type" value="Genomic_DNA"/>
</dbReference>
<evidence type="ECO:0000259" key="4">
    <source>
        <dbReference type="PROSITE" id="PS50043"/>
    </source>
</evidence>
<dbReference type="RefSeq" id="WP_191322954.1">
    <property type="nucleotide sequence ID" value="NZ_BMZP01000002.1"/>
</dbReference>
<evidence type="ECO:0000313" key="5">
    <source>
        <dbReference type="EMBL" id="MFC3673142.1"/>
    </source>
</evidence>
<feature type="domain" description="HTH luxR-type" evidence="4">
    <location>
        <begin position="291"/>
        <end position="356"/>
    </location>
</feature>
<evidence type="ECO:0000256" key="2">
    <source>
        <dbReference type="ARBA" id="ARBA00023125"/>
    </source>
</evidence>
<keyword evidence="3" id="KW-0804">Transcription</keyword>
<dbReference type="SMART" id="SM00421">
    <property type="entry name" value="HTH_LUXR"/>
    <property type="match status" value="1"/>
</dbReference>
<keyword evidence="1" id="KW-0805">Transcription regulation</keyword>
<dbReference type="InterPro" id="IPR016032">
    <property type="entry name" value="Sig_transdc_resp-reg_C-effctor"/>
</dbReference>
<dbReference type="InterPro" id="IPR036388">
    <property type="entry name" value="WH-like_DNA-bd_sf"/>
</dbReference>
<dbReference type="PROSITE" id="PS50043">
    <property type="entry name" value="HTH_LUXR_2"/>
    <property type="match status" value="1"/>
</dbReference>